<accession>A0A9N9QKZ7</accession>
<dbReference type="AlphaFoldDB" id="A0A9N9QKZ7"/>
<keyword evidence="1" id="KW-0812">Transmembrane</keyword>
<keyword evidence="1" id="KW-1133">Transmembrane helix</keyword>
<evidence type="ECO:0000256" key="1">
    <source>
        <dbReference type="SAM" id="Phobius"/>
    </source>
</evidence>
<keyword evidence="1" id="KW-0472">Membrane</keyword>
<dbReference type="Proteomes" id="UP001152799">
    <property type="component" value="Chromosome 5"/>
</dbReference>
<keyword evidence="3" id="KW-1185">Reference proteome</keyword>
<name>A0A9N9QKZ7_9CUCU</name>
<organism evidence="2 3">
    <name type="scientific">Ceutorhynchus assimilis</name>
    <name type="common">cabbage seed weevil</name>
    <dbReference type="NCBI Taxonomy" id="467358"/>
    <lineage>
        <taxon>Eukaryota</taxon>
        <taxon>Metazoa</taxon>
        <taxon>Ecdysozoa</taxon>
        <taxon>Arthropoda</taxon>
        <taxon>Hexapoda</taxon>
        <taxon>Insecta</taxon>
        <taxon>Pterygota</taxon>
        <taxon>Neoptera</taxon>
        <taxon>Endopterygota</taxon>
        <taxon>Coleoptera</taxon>
        <taxon>Polyphaga</taxon>
        <taxon>Cucujiformia</taxon>
        <taxon>Curculionidae</taxon>
        <taxon>Ceutorhynchinae</taxon>
        <taxon>Ceutorhynchus</taxon>
    </lineage>
</organism>
<dbReference type="EMBL" id="OU892281">
    <property type="protein sequence ID" value="CAG9769689.1"/>
    <property type="molecule type" value="Genomic_DNA"/>
</dbReference>
<sequence>MGFKSLSNASSLLLFSSFREKYFFRMFLQTVLIRFLTSLSALLKIGGVIATTLLQVLIQVSLHRQLFETGQSTQTAFSRQVSLHRQLFRTGQSTQTAFRDRSVYTDSFF</sequence>
<proteinExistence type="predicted"/>
<evidence type="ECO:0000313" key="3">
    <source>
        <dbReference type="Proteomes" id="UP001152799"/>
    </source>
</evidence>
<evidence type="ECO:0000313" key="2">
    <source>
        <dbReference type="EMBL" id="CAG9769689.1"/>
    </source>
</evidence>
<reference evidence="2" key="1">
    <citation type="submission" date="2022-01" db="EMBL/GenBank/DDBJ databases">
        <authorList>
            <person name="King R."/>
        </authorList>
    </citation>
    <scope>NUCLEOTIDE SEQUENCE</scope>
</reference>
<gene>
    <name evidence="2" type="ORF">CEUTPL_LOCUS10191</name>
</gene>
<protein>
    <submittedName>
        <fullName evidence="2">Uncharacterized protein</fullName>
    </submittedName>
</protein>
<feature type="transmembrane region" description="Helical" evidence="1">
    <location>
        <begin position="35"/>
        <end position="58"/>
    </location>
</feature>